<dbReference type="PANTHER" id="PTHR11373:SF40">
    <property type="entry name" value="DEOXYGUANOSINETRIPHOSPHATE TRIPHOSPHOHYDROLASE-LIKE PROTEIN 2"/>
    <property type="match status" value="1"/>
</dbReference>
<dbReference type="InterPro" id="IPR006674">
    <property type="entry name" value="HD_domain"/>
</dbReference>
<dbReference type="PANTHER" id="PTHR11373">
    <property type="entry name" value="DEOXYNUCLEOSIDE TRIPHOSPHATE TRIPHOSPHOHYDROLASE"/>
    <property type="match status" value="1"/>
</dbReference>
<feature type="domain" description="HD" evidence="2">
    <location>
        <begin position="62"/>
        <end position="272"/>
    </location>
</feature>
<dbReference type="SUPFAM" id="SSF109604">
    <property type="entry name" value="HD-domain/PDEase-like"/>
    <property type="match status" value="1"/>
</dbReference>
<dbReference type="InterPro" id="IPR050135">
    <property type="entry name" value="dGTPase-like"/>
</dbReference>
<keyword evidence="1" id="KW-0378">Hydrolase</keyword>
<dbReference type="NCBIfam" id="NF003701">
    <property type="entry name" value="PRK05318.1"/>
    <property type="match status" value="1"/>
</dbReference>
<dbReference type="EMBL" id="NRJF01000024">
    <property type="protein sequence ID" value="RIY38468.1"/>
    <property type="molecule type" value="Genomic_DNA"/>
</dbReference>
<dbReference type="GO" id="GO:0008832">
    <property type="term" value="F:dGTPase activity"/>
    <property type="evidence" value="ECO:0007669"/>
    <property type="project" value="TreeGrafter"/>
</dbReference>
<evidence type="ECO:0000256" key="1">
    <source>
        <dbReference type="ARBA" id="ARBA00022801"/>
    </source>
</evidence>
<dbReference type="SMART" id="SM00471">
    <property type="entry name" value="HDc"/>
    <property type="match status" value="1"/>
</dbReference>
<dbReference type="InterPro" id="IPR006261">
    <property type="entry name" value="dGTPase"/>
</dbReference>
<evidence type="ECO:0000313" key="4">
    <source>
        <dbReference type="Proteomes" id="UP000265964"/>
    </source>
</evidence>
<dbReference type="InterPro" id="IPR003607">
    <property type="entry name" value="HD/PDEase_dom"/>
</dbReference>
<name>A0A3A1YMH8_9GAMM</name>
<dbReference type="Gene3D" id="1.10.3210.10">
    <property type="entry name" value="Hypothetical protein af1432"/>
    <property type="match status" value="1"/>
</dbReference>
<dbReference type="Pfam" id="PF13286">
    <property type="entry name" value="HD_assoc"/>
    <property type="match status" value="1"/>
</dbReference>
<dbReference type="GO" id="GO:0006203">
    <property type="term" value="P:dGTP catabolic process"/>
    <property type="evidence" value="ECO:0007669"/>
    <property type="project" value="TreeGrafter"/>
</dbReference>
<comment type="caution">
    <text evidence="3">The sequence shown here is derived from an EMBL/GenBank/DDBJ whole genome shotgun (WGS) entry which is preliminary data.</text>
</comment>
<dbReference type="OrthoDB" id="9803619at2"/>
<sequence>MEENIWLERRSKKVYNTKNGEFFVRTPYERDRARIIHSNSFRSLQHKTQLFNIEDSDKTHTRLTHTLEVSQISNGLLRVIKAKYDPLNHSYCDLRTNLIGQEHQEDISQELKVLVQKYLAPDALMESICLTHDIGHSPYGHSGESELCRLMYYSGGFEGNAQTFRLLTRLANYSKEYGLDLTRRTLLGVIKYPHVFFEFTPKYTPEELENVQNVEVIKGIYQADLEAFNWVLAPLSPEDRAEFTRVDPLKSKTLHKSFDCSIMELADDIAYSIHDLEDAVNIQAIVREDWEEFFALDKNQEVREIFAQLVELGCIESDYLDSLFSTDLVVRRKIYSTFVDILISNVLVRKKEVFSEPLLDLEAYLSTKAKKLCNFFKTLEYEIAIMSQSIRGANNRGSNMIAKCFVNIKKTPSLLGRKNYLIYQNIQDQVAKDRFICDFLATMTNFELDEFYRKFI</sequence>
<reference evidence="3 4" key="1">
    <citation type="submission" date="2017-08" db="EMBL/GenBank/DDBJ databases">
        <title>Reclassification of Bisgaard taxon 37 and 44.</title>
        <authorList>
            <person name="Christensen H."/>
        </authorList>
    </citation>
    <scope>NUCLEOTIDE SEQUENCE [LARGE SCALE GENOMIC DNA]</scope>
    <source>
        <strain evidence="3 4">EEAB3T1</strain>
    </source>
</reference>
<dbReference type="NCBIfam" id="TIGR01353">
    <property type="entry name" value="dGTP_triPase"/>
    <property type="match status" value="1"/>
</dbReference>
<organism evidence="3 4">
    <name type="scientific">Psittacicella gerlachiana</name>
    <dbReference type="NCBI Taxonomy" id="2028574"/>
    <lineage>
        <taxon>Bacteria</taxon>
        <taxon>Pseudomonadati</taxon>
        <taxon>Pseudomonadota</taxon>
        <taxon>Gammaproteobacteria</taxon>
        <taxon>Pasteurellales</taxon>
        <taxon>Psittacicellaceae</taxon>
        <taxon>Psittacicella</taxon>
    </lineage>
</organism>
<dbReference type="AlphaFoldDB" id="A0A3A1YMH8"/>
<accession>A0A3A1YMH8</accession>
<dbReference type="PROSITE" id="PS51831">
    <property type="entry name" value="HD"/>
    <property type="match status" value="1"/>
</dbReference>
<evidence type="ECO:0000313" key="3">
    <source>
        <dbReference type="EMBL" id="RIY38468.1"/>
    </source>
</evidence>
<dbReference type="InterPro" id="IPR026875">
    <property type="entry name" value="PHydrolase_assoc_dom"/>
</dbReference>
<keyword evidence="4" id="KW-1185">Reference proteome</keyword>
<evidence type="ECO:0000259" key="2">
    <source>
        <dbReference type="PROSITE" id="PS51831"/>
    </source>
</evidence>
<gene>
    <name evidence="3" type="ORF">CKF59_00880</name>
</gene>
<protein>
    <recommendedName>
        <fullName evidence="2">HD domain-containing protein</fullName>
    </recommendedName>
</protein>
<proteinExistence type="predicted"/>
<dbReference type="Proteomes" id="UP000265964">
    <property type="component" value="Unassembled WGS sequence"/>
</dbReference>